<accession>A0A395MM52</accession>
<feature type="region of interest" description="Disordered" evidence="1">
    <location>
        <begin position="158"/>
        <end position="180"/>
    </location>
</feature>
<proteinExistence type="predicted"/>
<evidence type="ECO:0000256" key="1">
    <source>
        <dbReference type="SAM" id="MobiDB-lite"/>
    </source>
</evidence>
<reference evidence="2 3" key="1">
    <citation type="journal article" date="2018" name="PLoS Pathog.">
        <title>Evolution of structural diversity of trichothecenes, a family of toxins produced by plant pathogenic and entomopathogenic fungi.</title>
        <authorList>
            <person name="Proctor R.H."/>
            <person name="McCormick S.P."/>
            <person name="Kim H.S."/>
            <person name="Cardoza R.E."/>
            <person name="Stanley A.M."/>
            <person name="Lindo L."/>
            <person name="Kelly A."/>
            <person name="Brown D.W."/>
            <person name="Lee T."/>
            <person name="Vaughan M.M."/>
            <person name="Alexander N.J."/>
            <person name="Busman M."/>
            <person name="Gutierrez S."/>
        </authorList>
    </citation>
    <scope>NUCLEOTIDE SEQUENCE [LARGE SCALE GENOMIC DNA]</scope>
    <source>
        <strain evidence="2 3">NRRL 13405</strain>
    </source>
</reference>
<dbReference type="AlphaFoldDB" id="A0A395MM52"/>
<protein>
    <submittedName>
        <fullName evidence="2">Uncharacterized protein</fullName>
    </submittedName>
</protein>
<name>A0A395MM52_9HYPO</name>
<comment type="caution">
    <text evidence="2">The sequence shown here is derived from an EMBL/GenBank/DDBJ whole genome shotgun (WGS) entry which is preliminary data.</text>
</comment>
<sequence>MSHYYKKSQVSRPSRFSSNRTTNKTSSNLYKLDEDVKHSSSRPSNNNHRSSRHNPSHVSSSKHPSSNNGYYTPSTSRSTRSHVSAASSSNNGRYTPQRSDSMIASVASRTSDYDDEDDDYSSDSSFDSLDSNSSDSDSDSENNYDMVWKDFQRKMRSANRASSSSGSSNYGVSGSMNFNGNEIVVNPSGTSVNGKKYKPGDRKFKLDGMTVEIKNGGISVTS</sequence>
<evidence type="ECO:0000313" key="2">
    <source>
        <dbReference type="EMBL" id="RFN49024.1"/>
    </source>
</evidence>
<feature type="compositionally biased region" description="Polar residues" evidence="1">
    <location>
        <begin position="90"/>
        <end position="110"/>
    </location>
</feature>
<keyword evidence="3" id="KW-1185">Reference proteome</keyword>
<evidence type="ECO:0000313" key="3">
    <source>
        <dbReference type="Proteomes" id="UP000265631"/>
    </source>
</evidence>
<dbReference type="EMBL" id="PXXK01000188">
    <property type="protein sequence ID" value="RFN49024.1"/>
    <property type="molecule type" value="Genomic_DNA"/>
</dbReference>
<dbReference type="Proteomes" id="UP000265631">
    <property type="component" value="Unassembled WGS sequence"/>
</dbReference>
<feature type="region of interest" description="Disordered" evidence="1">
    <location>
        <begin position="1"/>
        <end position="143"/>
    </location>
</feature>
<feature type="compositionally biased region" description="Low complexity" evidence="1">
    <location>
        <begin position="158"/>
        <end position="175"/>
    </location>
</feature>
<feature type="compositionally biased region" description="Low complexity" evidence="1">
    <location>
        <begin position="14"/>
        <end position="28"/>
    </location>
</feature>
<organism evidence="2 3">
    <name type="scientific">Fusarium flagelliforme</name>
    <dbReference type="NCBI Taxonomy" id="2675880"/>
    <lineage>
        <taxon>Eukaryota</taxon>
        <taxon>Fungi</taxon>
        <taxon>Dikarya</taxon>
        <taxon>Ascomycota</taxon>
        <taxon>Pezizomycotina</taxon>
        <taxon>Sordariomycetes</taxon>
        <taxon>Hypocreomycetidae</taxon>
        <taxon>Hypocreales</taxon>
        <taxon>Nectriaceae</taxon>
        <taxon>Fusarium</taxon>
        <taxon>Fusarium incarnatum-equiseti species complex</taxon>
    </lineage>
</organism>
<gene>
    <name evidence="2" type="ORF">FIE12Z_6664</name>
</gene>
<feature type="compositionally biased region" description="Low complexity" evidence="1">
    <location>
        <begin position="122"/>
        <end position="135"/>
    </location>
</feature>
<feature type="compositionally biased region" description="Low complexity" evidence="1">
    <location>
        <begin position="56"/>
        <end position="89"/>
    </location>
</feature>